<dbReference type="Pfam" id="PF03109">
    <property type="entry name" value="ABC1"/>
    <property type="match status" value="1"/>
</dbReference>
<dbReference type="PROSITE" id="PS50011">
    <property type="entry name" value="PROTEIN_KINASE_DOM"/>
    <property type="match status" value="1"/>
</dbReference>
<proteinExistence type="inferred from homology"/>
<comment type="similarity">
    <text evidence="1">Belongs to the protein kinase superfamily. ADCK protein kinase family.</text>
</comment>
<name>A0A836C852_9STRA</name>
<dbReference type="SUPFAM" id="SSF56112">
    <property type="entry name" value="Protein kinase-like (PK-like)"/>
    <property type="match status" value="1"/>
</dbReference>
<feature type="region of interest" description="Disordered" evidence="2">
    <location>
        <begin position="1565"/>
        <end position="1643"/>
    </location>
</feature>
<dbReference type="InterPro" id="IPR000719">
    <property type="entry name" value="Prot_kinase_dom"/>
</dbReference>
<dbReference type="GO" id="GO:0005524">
    <property type="term" value="F:ATP binding"/>
    <property type="evidence" value="ECO:0007669"/>
    <property type="project" value="InterPro"/>
</dbReference>
<evidence type="ECO:0000313" key="5">
    <source>
        <dbReference type="Proteomes" id="UP000664859"/>
    </source>
</evidence>
<feature type="compositionally biased region" description="Low complexity" evidence="2">
    <location>
        <begin position="1345"/>
        <end position="1363"/>
    </location>
</feature>
<feature type="compositionally biased region" description="Low complexity" evidence="2">
    <location>
        <begin position="1234"/>
        <end position="1244"/>
    </location>
</feature>
<organism evidence="4 5">
    <name type="scientific">Tribonema minus</name>
    <dbReference type="NCBI Taxonomy" id="303371"/>
    <lineage>
        <taxon>Eukaryota</taxon>
        <taxon>Sar</taxon>
        <taxon>Stramenopiles</taxon>
        <taxon>Ochrophyta</taxon>
        <taxon>PX clade</taxon>
        <taxon>Xanthophyceae</taxon>
        <taxon>Tribonematales</taxon>
        <taxon>Tribonemataceae</taxon>
        <taxon>Tribonema</taxon>
    </lineage>
</organism>
<evidence type="ECO:0000313" key="4">
    <source>
        <dbReference type="EMBL" id="KAG5175343.1"/>
    </source>
</evidence>
<feature type="compositionally biased region" description="Low complexity" evidence="2">
    <location>
        <begin position="1252"/>
        <end position="1299"/>
    </location>
</feature>
<evidence type="ECO:0000259" key="3">
    <source>
        <dbReference type="PROSITE" id="PS50011"/>
    </source>
</evidence>
<feature type="region of interest" description="Disordered" evidence="2">
    <location>
        <begin position="1184"/>
        <end position="1442"/>
    </location>
</feature>
<feature type="compositionally biased region" description="Basic and acidic residues" evidence="2">
    <location>
        <begin position="1431"/>
        <end position="1442"/>
    </location>
</feature>
<reference evidence="4" key="1">
    <citation type="submission" date="2021-02" db="EMBL/GenBank/DDBJ databases">
        <title>First Annotated Genome of the Yellow-green Alga Tribonema minus.</title>
        <authorList>
            <person name="Mahan K.M."/>
        </authorList>
    </citation>
    <scope>NUCLEOTIDE SEQUENCE</scope>
    <source>
        <strain evidence="4">UTEX B ZZ1240</strain>
    </source>
</reference>
<feature type="compositionally biased region" description="Basic and acidic residues" evidence="2">
    <location>
        <begin position="1411"/>
        <end position="1422"/>
    </location>
</feature>
<feature type="compositionally biased region" description="Gly residues" evidence="2">
    <location>
        <begin position="1300"/>
        <end position="1312"/>
    </location>
</feature>
<dbReference type="CDD" id="cd05121">
    <property type="entry name" value="ABC1_ADCK3-like"/>
    <property type="match status" value="1"/>
</dbReference>
<dbReference type="OrthoDB" id="427480at2759"/>
<dbReference type="Gene3D" id="1.10.510.10">
    <property type="entry name" value="Transferase(Phosphotransferase) domain 1"/>
    <property type="match status" value="1"/>
</dbReference>
<dbReference type="PANTHER" id="PTHR10566:SF118">
    <property type="entry name" value="PROTEIN KINASE DOMAIN-CONTAINING PROTEIN"/>
    <property type="match status" value="1"/>
</dbReference>
<keyword evidence="5" id="KW-1185">Reference proteome</keyword>
<dbReference type="InterPro" id="IPR050154">
    <property type="entry name" value="UbiB_kinase"/>
</dbReference>
<sequence>MSLDAAASMELQARMAAFSEGFTDGALDWEPSEALTRLFDAEQLSQLQQLVVSDGAPNIVMHRLMEALSEAAATGAASVKGLALDSVEDLARAVEGALALPLSTAHTALLSMGMTEEQTRIAVAAAGLLGATAVVKAALSVVDRASSGVKAALSVVDRASSGVASAQDLPTTYDLDALHNFYSKRPILVARRFLEVSSTLSWFAIELLKDIAMGRWDENQPLRGQQLRELTSRNGPAFIKASVGQGASIRPDILPASWIKEMEKLQDRVEPFGAKEARATLEASLGRKLEDVFEDASVFAKPVAAASLGQVYKARLRATGDEVAVKVQRPEVLFTVTRDLYVMRIILNLLAKCGKIGPVRLGDTAKAFRSCIDSWAVRFMDELDYLTEAANADRFRLEMAKSEALGQAIIVPRVYHSMTTRYMLTTEWVTGEKLSKIDATKPEGRAMLAALQATLLNSYLTQLLESGFLHADPHPGNFLVTDAGKLVILDYGLMTELVILDYGLMTEFLVTADGNYVVLDYCLTTEVTEEQRYALVEYVIHLTSKDYDATLQDLITLQFIDARVGADPQKAALVVPLLAKKAALVVPLLAKDLTLQFIDPRVSADPQKAALVVPLLAKKAALVVPLLAKVMEQLSEGGGAKSITIEAVGEEVEELARNYPIGIPSYFGLIIRAFGSIEGLGLKLDPRYSIVQECFPYLARRLLTEDSPRMRKMLHSFLYGADGRTLQDSPRMRKMLHSFLYGADGRTLQVDQVRELIEGYMAFTALAAEASRGLAAHGLEPGAQGNKHMQGILAAAKGQASYDPLEDPVALDAIKLLFNKEGNYDLVVDELARMTDALGRELNLEAVRALRRLGRGALGPIPLPAFKSSALAPEGLNPLFLPVQGLKPLFLPVQLPYLMLDGVVGRVESALELDADDRQSLRALRRIIAILASAGRNLRALRRIIAILASAGRKQSSGGYHNPYAELPGEGAPSAMRSLSILSAFSGTSSISDADSDENLLSLEDVKPRAVSAAVLNSARRIAPVLPLITPGLSVVGEKFVRRLASSAPSGGQRTGKDGLGLDAIDAFASQGFKSAQQQGSGGAAPPDFSTAPPAAMQAPMQMQQQQQPMMMQAMPQGGMMGGMGGGMYATAMPMQMMPMGGMPFATSAGMMPMHAQQQQHPFSTAPSAAMMAGLTAGMGGMSLGAPSVNPFDQTAQMQQQQPQQQLPQAAYGMYQQPAGMRDPFSTAPPPAPAGSAPGAPSGAWDPFSTSAAGAAMANRAAPQQAQQQPAGAPAGQWDPFSGAPTAGAPAQQQAAEGAAAGGAGAGGGAAGWGDLTDADIWGDQKGEAKPAGAKSPASDDEPHTPSAHAGAAPPPGSSTYAASPPPGSVAKAALRAEWSDDDDGGAGSISSGRSPRAQEDSDYQLALKLQQEEEARARGEAPESASPPRTESKGSDKPDGECLARISKRTLLVWKNTYFIFELPDLLLLYRSRDDRLYNPRGLMIKKRIEIKHNHTLTPLKRKFYKDYGYLWHFTLEEQLDYGPSIVAKFGFQDKRPLEDLGNRIAEAIRDKRRVRARLNQYTTQYATPQYGQQRPAQRTNSPPPSSIYNAPPSTRGGGGGGGSYEGNYESRAAYNSYDQGGSSRGTGDGGDKYSRWGTIGP</sequence>
<feature type="compositionally biased region" description="Low complexity" evidence="2">
    <location>
        <begin position="1194"/>
        <end position="1211"/>
    </location>
</feature>
<evidence type="ECO:0000256" key="2">
    <source>
        <dbReference type="SAM" id="MobiDB-lite"/>
    </source>
</evidence>
<dbReference type="Proteomes" id="UP000664859">
    <property type="component" value="Unassembled WGS sequence"/>
</dbReference>
<dbReference type="GO" id="GO:0004672">
    <property type="term" value="F:protein kinase activity"/>
    <property type="evidence" value="ECO:0007669"/>
    <property type="project" value="InterPro"/>
</dbReference>
<evidence type="ECO:0000256" key="1">
    <source>
        <dbReference type="ARBA" id="ARBA00009670"/>
    </source>
</evidence>
<dbReference type="EMBL" id="JAFCMP010000551">
    <property type="protein sequence ID" value="KAG5175343.1"/>
    <property type="molecule type" value="Genomic_DNA"/>
</dbReference>
<dbReference type="InterPro" id="IPR004147">
    <property type="entry name" value="ABC1_dom"/>
</dbReference>
<protein>
    <recommendedName>
        <fullName evidence="3">Protein kinase domain-containing protein</fullName>
    </recommendedName>
</protein>
<feature type="compositionally biased region" description="Gly residues" evidence="2">
    <location>
        <begin position="1597"/>
        <end position="1606"/>
    </location>
</feature>
<feature type="compositionally biased region" description="Polar residues" evidence="2">
    <location>
        <begin position="1565"/>
        <end position="1594"/>
    </location>
</feature>
<dbReference type="InterPro" id="IPR011009">
    <property type="entry name" value="Kinase-like_dom_sf"/>
</dbReference>
<accession>A0A836C852</accession>
<dbReference type="PANTHER" id="PTHR10566">
    <property type="entry name" value="CHAPERONE-ACTIVITY OF BC1 COMPLEX CABC1 -RELATED"/>
    <property type="match status" value="1"/>
</dbReference>
<gene>
    <name evidence="4" type="ORF">JKP88DRAFT_351553</name>
</gene>
<comment type="caution">
    <text evidence="4">The sequence shown here is derived from an EMBL/GenBank/DDBJ whole genome shotgun (WGS) entry which is preliminary data.</text>
</comment>
<feature type="domain" description="Protein kinase" evidence="3">
    <location>
        <begin position="297"/>
        <end position="627"/>
    </location>
</feature>